<evidence type="ECO:0000256" key="5">
    <source>
        <dbReference type="ARBA" id="ARBA00023015"/>
    </source>
</evidence>
<dbReference type="SMART" id="SM00399">
    <property type="entry name" value="ZnF_C4"/>
    <property type="match status" value="1"/>
</dbReference>
<dbReference type="GO" id="GO:0043565">
    <property type="term" value="F:sequence-specific DNA binding"/>
    <property type="evidence" value="ECO:0007669"/>
    <property type="project" value="InterPro"/>
</dbReference>
<keyword evidence="6" id="KW-0238">DNA-binding</keyword>
<keyword evidence="11" id="KW-1185">Reference proteome</keyword>
<name>A0A1I8BIE0_MELHA</name>
<keyword evidence="3" id="KW-0863">Zinc-finger</keyword>
<dbReference type="PANTHER" id="PTHR24083">
    <property type="entry name" value="NUCLEAR HORMONE RECEPTOR"/>
    <property type="match status" value="1"/>
</dbReference>
<dbReference type="Gene3D" id="1.10.565.10">
    <property type="entry name" value="Retinoid X Receptor"/>
    <property type="match status" value="1"/>
</dbReference>
<keyword evidence="7" id="KW-0804">Transcription</keyword>
<evidence type="ECO:0000256" key="6">
    <source>
        <dbReference type="ARBA" id="ARBA00023125"/>
    </source>
</evidence>
<organism evidence="11 12">
    <name type="scientific">Meloidogyne hapla</name>
    <name type="common">Root-knot nematode worm</name>
    <dbReference type="NCBI Taxonomy" id="6305"/>
    <lineage>
        <taxon>Eukaryota</taxon>
        <taxon>Metazoa</taxon>
        <taxon>Ecdysozoa</taxon>
        <taxon>Nematoda</taxon>
        <taxon>Chromadorea</taxon>
        <taxon>Rhabditida</taxon>
        <taxon>Tylenchina</taxon>
        <taxon>Tylenchomorpha</taxon>
        <taxon>Tylenchoidea</taxon>
        <taxon>Meloidogynidae</taxon>
        <taxon>Meloidogyninae</taxon>
        <taxon>Meloidogyne</taxon>
    </lineage>
</organism>
<keyword evidence="9" id="KW-0175">Coiled coil</keyword>
<dbReference type="WBParaSite" id="MhA1_Contig264.frz3.gene2">
    <property type="protein sequence ID" value="MhA1_Contig264.frz3.gene2"/>
    <property type="gene ID" value="MhA1_Contig264.frz3.gene2"/>
</dbReference>
<sequence>MNKEINLQKKQLFCVICGNQSESRNYNVISCASEKCRGCRLDKCLIEGMDPLMIKINDMTCRREFIEMLEKRRNKLQTEQINSNNSYTNTHQEKEYFNYRIEDLAYNEEENEEEDEKEEEEELINEQNNQEIICVNFNKYKESTSNQCIGINNKSKFYDTTSQYKQNYLLPLKENAESSKMELLIRICEAQSRIRNAFFEFDEKQFLSLRFNTLQDLLIFGPNIISNASEFSEIPNQKQFYEKNVNFGQLTTDVEKRYIIVGRLLCISIFKSLPFFLKLDLADQIIILKYITPPLSVICNCFVSYELSSYTWVRKDGTSPMVGISKLQNFNEDKKLYSLAKKAFNNPIETFYRIGITKEEFSLLLAIICSNPDIEGLSETAKNILSIESSRYSKILLNYLQNKLGQDEGTKKYSECILLIGNAYINAKNIGLLFTYMELFYKKKSARDILPNCLKSLEI</sequence>
<accession>A0A1I8BIE0</accession>
<dbReference type="SUPFAM" id="SSF48508">
    <property type="entry name" value="Nuclear receptor ligand-binding domain"/>
    <property type="match status" value="1"/>
</dbReference>
<dbReference type="AlphaFoldDB" id="A0A1I8BIE0"/>
<keyword evidence="5" id="KW-0805">Transcription regulation</keyword>
<evidence type="ECO:0000256" key="1">
    <source>
        <dbReference type="ARBA" id="ARBA00005993"/>
    </source>
</evidence>
<dbReference type="GO" id="GO:0003700">
    <property type="term" value="F:DNA-binding transcription factor activity"/>
    <property type="evidence" value="ECO:0007669"/>
    <property type="project" value="InterPro"/>
</dbReference>
<feature type="domain" description="NR LBD" evidence="10">
    <location>
        <begin position="220"/>
        <end position="457"/>
    </location>
</feature>
<keyword evidence="4" id="KW-0862">Zinc</keyword>
<dbReference type="InterPro" id="IPR001628">
    <property type="entry name" value="Znf_hrmn_rcpt"/>
</dbReference>
<evidence type="ECO:0000256" key="7">
    <source>
        <dbReference type="ARBA" id="ARBA00023163"/>
    </source>
</evidence>
<keyword evidence="8" id="KW-0675">Receptor</keyword>
<dbReference type="GO" id="GO:0008270">
    <property type="term" value="F:zinc ion binding"/>
    <property type="evidence" value="ECO:0007669"/>
    <property type="project" value="UniProtKB-KW"/>
</dbReference>
<evidence type="ECO:0000259" key="10">
    <source>
        <dbReference type="PROSITE" id="PS51843"/>
    </source>
</evidence>
<evidence type="ECO:0000256" key="9">
    <source>
        <dbReference type="SAM" id="Coils"/>
    </source>
</evidence>
<evidence type="ECO:0000256" key="2">
    <source>
        <dbReference type="ARBA" id="ARBA00022723"/>
    </source>
</evidence>
<evidence type="ECO:0000313" key="12">
    <source>
        <dbReference type="WBParaSite" id="MhA1_Contig264.frz3.gene2"/>
    </source>
</evidence>
<comment type="similarity">
    <text evidence="1">Belongs to the nuclear hormone receptor family.</text>
</comment>
<keyword evidence="2" id="KW-0479">Metal-binding</keyword>
<proteinExistence type="inferred from homology"/>
<evidence type="ECO:0000256" key="8">
    <source>
        <dbReference type="ARBA" id="ARBA00023170"/>
    </source>
</evidence>
<dbReference type="SMART" id="SM00430">
    <property type="entry name" value="HOLI"/>
    <property type="match status" value="1"/>
</dbReference>
<dbReference type="InterPro" id="IPR000536">
    <property type="entry name" value="Nucl_hrmn_rcpt_lig-bd"/>
</dbReference>
<dbReference type="SUPFAM" id="SSF57716">
    <property type="entry name" value="Glucocorticoid receptor-like (DNA-binding domain)"/>
    <property type="match status" value="1"/>
</dbReference>
<dbReference type="Proteomes" id="UP000095281">
    <property type="component" value="Unplaced"/>
</dbReference>
<feature type="coiled-coil region" evidence="9">
    <location>
        <begin position="101"/>
        <end position="130"/>
    </location>
</feature>
<protein>
    <submittedName>
        <fullName evidence="12">NR LBD domain-containing protein</fullName>
    </submittedName>
</protein>
<dbReference type="InterPro" id="IPR050274">
    <property type="entry name" value="Nuclear_hormone_rcpt_NR2"/>
</dbReference>
<evidence type="ECO:0000313" key="11">
    <source>
        <dbReference type="Proteomes" id="UP000095281"/>
    </source>
</evidence>
<evidence type="ECO:0000256" key="4">
    <source>
        <dbReference type="ARBA" id="ARBA00022833"/>
    </source>
</evidence>
<dbReference type="InterPro" id="IPR035500">
    <property type="entry name" value="NHR-like_dom_sf"/>
</dbReference>
<dbReference type="Pfam" id="PF00104">
    <property type="entry name" value="Hormone_recep"/>
    <property type="match status" value="1"/>
</dbReference>
<evidence type="ECO:0000256" key="3">
    <source>
        <dbReference type="ARBA" id="ARBA00022771"/>
    </source>
</evidence>
<dbReference type="PROSITE" id="PS51843">
    <property type="entry name" value="NR_LBD"/>
    <property type="match status" value="1"/>
</dbReference>
<reference evidence="12" key="1">
    <citation type="submission" date="2016-11" db="UniProtKB">
        <authorList>
            <consortium name="WormBaseParasite"/>
        </authorList>
    </citation>
    <scope>IDENTIFICATION</scope>
</reference>